<name>A0ABX7BQ15_9CAUL</name>
<dbReference type="RefSeq" id="WP_201104006.1">
    <property type="nucleotide sequence ID" value="NZ_CP067977.1"/>
</dbReference>
<reference evidence="1 2" key="1">
    <citation type="submission" date="2021-01" db="EMBL/GenBank/DDBJ databases">
        <title>Brevundimonas vitis sp. nov., an bacterium isolated from grape (Vitis vinifera).</title>
        <authorList>
            <person name="Jiang L."/>
            <person name="Lee J."/>
        </authorList>
    </citation>
    <scope>NUCLEOTIDE SEQUENCE [LARGE SCALE GENOMIC DNA]</scope>
    <source>
        <strain evidence="1 2">GRTSA-9</strain>
    </source>
</reference>
<dbReference type="Proteomes" id="UP000595448">
    <property type="component" value="Chromosome"/>
</dbReference>
<evidence type="ECO:0000313" key="2">
    <source>
        <dbReference type="Proteomes" id="UP000595448"/>
    </source>
</evidence>
<dbReference type="EMBL" id="CP067977">
    <property type="protein sequence ID" value="QQQ19655.1"/>
    <property type="molecule type" value="Genomic_DNA"/>
</dbReference>
<keyword evidence="2" id="KW-1185">Reference proteome</keyword>
<evidence type="ECO:0000313" key="1">
    <source>
        <dbReference type="EMBL" id="QQQ19655.1"/>
    </source>
</evidence>
<gene>
    <name evidence="1" type="ORF">JIP62_06100</name>
</gene>
<proteinExistence type="predicted"/>
<organism evidence="1 2">
    <name type="scientific">Brevundimonas vitisensis</name>
    <dbReference type="NCBI Taxonomy" id="2800818"/>
    <lineage>
        <taxon>Bacteria</taxon>
        <taxon>Pseudomonadati</taxon>
        <taxon>Pseudomonadota</taxon>
        <taxon>Alphaproteobacteria</taxon>
        <taxon>Caulobacterales</taxon>
        <taxon>Caulobacteraceae</taxon>
        <taxon>Brevundimonas</taxon>
    </lineage>
</organism>
<protein>
    <submittedName>
        <fullName evidence="1">Uncharacterized protein</fullName>
    </submittedName>
</protein>
<accession>A0ABX7BQ15</accession>
<sequence>MARGISTNRLIAGLGLAVVVLGAVAVWASSQGLRPIWSEETAPERVLRQAVARLGPDAEVRLIEQGRGPVVCGYVASGSGQPPVAFVSRPHRILLSEDPLNTEFRAMMTADCPGFPEPPTAGAPQ</sequence>